<feature type="region of interest" description="Disordered" evidence="4">
    <location>
        <begin position="47"/>
        <end position="135"/>
    </location>
</feature>
<comment type="function">
    <text evidence="3">Involved in ubiquitin-mediated protein degradation. Regulatory factor in the ubiquitin/proteasome pathway that controls the turnover of proteasome substrates. Targets proteasomes to the nucleus and facilitates the degradation of nuclear proteins.</text>
</comment>
<dbReference type="PANTHER" id="PTHR28032:SF1">
    <property type="entry name" value="FI02826P"/>
    <property type="match status" value="1"/>
</dbReference>
<keyword evidence="3" id="KW-0813">Transport</keyword>
<gene>
    <name evidence="5" type="primary">STS1_1</name>
    <name evidence="5" type="ORF">IWQ60_004007</name>
</gene>
<keyword evidence="3" id="KW-0653">Protein transport</keyword>
<name>A0A9W8ABT6_9FUNG</name>
<keyword evidence="3" id="KW-0963">Cytoplasm</keyword>
<accession>A0A9W8ABT6</accession>
<dbReference type="GO" id="GO:0070628">
    <property type="term" value="F:proteasome binding"/>
    <property type="evidence" value="ECO:0007669"/>
    <property type="project" value="TreeGrafter"/>
</dbReference>
<evidence type="ECO:0000313" key="6">
    <source>
        <dbReference type="Proteomes" id="UP001150569"/>
    </source>
</evidence>
<comment type="similarity">
    <text evidence="1 3">Belongs to the cut8/STS1 family.</text>
</comment>
<dbReference type="Gene3D" id="1.20.58.1590">
    <property type="entry name" value="Tethering factor for nuclear proteasome Cut8/Sts1"/>
    <property type="match status" value="1"/>
</dbReference>
<dbReference type="AlphaFoldDB" id="A0A9W8ABT6"/>
<dbReference type="InterPro" id="IPR013868">
    <property type="entry name" value="Cut8/Sts1_fam"/>
</dbReference>
<dbReference type="GO" id="GO:0071630">
    <property type="term" value="P:nuclear protein quality control by the ubiquitin-proteasome system"/>
    <property type="evidence" value="ECO:0007669"/>
    <property type="project" value="UniProtKB-UniRule"/>
</dbReference>
<dbReference type="GO" id="GO:0000502">
    <property type="term" value="C:proteasome complex"/>
    <property type="evidence" value="ECO:0007669"/>
    <property type="project" value="UniProtKB-KW"/>
</dbReference>
<evidence type="ECO:0000256" key="3">
    <source>
        <dbReference type="RuleBase" id="RU368013"/>
    </source>
</evidence>
<evidence type="ECO:0000256" key="4">
    <source>
        <dbReference type="SAM" id="MobiDB-lite"/>
    </source>
</evidence>
<comment type="subunit">
    <text evidence="3">Binds the proteasome.</text>
</comment>
<reference evidence="5" key="1">
    <citation type="submission" date="2022-07" db="EMBL/GenBank/DDBJ databases">
        <title>Phylogenomic reconstructions and comparative analyses of Kickxellomycotina fungi.</title>
        <authorList>
            <person name="Reynolds N.K."/>
            <person name="Stajich J.E."/>
            <person name="Barry K."/>
            <person name="Grigoriev I.V."/>
            <person name="Crous P."/>
            <person name="Smith M.E."/>
        </authorList>
    </citation>
    <scope>NUCLEOTIDE SEQUENCE</scope>
    <source>
        <strain evidence="5">RSA 861</strain>
    </source>
</reference>
<keyword evidence="5" id="KW-0647">Proteasome</keyword>
<dbReference type="EMBL" id="JANBPT010000183">
    <property type="protein sequence ID" value="KAJ1926197.1"/>
    <property type="molecule type" value="Genomic_DNA"/>
</dbReference>
<dbReference type="GO" id="GO:0015031">
    <property type="term" value="P:protein transport"/>
    <property type="evidence" value="ECO:0007669"/>
    <property type="project" value="UniProtKB-UniRule"/>
</dbReference>
<dbReference type="Pfam" id="PF08559">
    <property type="entry name" value="Cut8"/>
    <property type="match status" value="1"/>
</dbReference>
<evidence type="ECO:0000256" key="2">
    <source>
        <dbReference type="ARBA" id="ARBA00023242"/>
    </source>
</evidence>
<proteinExistence type="inferred from homology"/>
<comment type="caution">
    <text evidence="5">The sequence shown here is derived from an EMBL/GenBank/DDBJ whole genome shotgun (WGS) entry which is preliminary data.</text>
</comment>
<dbReference type="Proteomes" id="UP001150569">
    <property type="component" value="Unassembled WGS sequence"/>
</dbReference>
<comment type="subcellular location">
    <subcellularLocation>
        <location evidence="3">Cytoplasm</location>
    </subcellularLocation>
    <subcellularLocation>
        <location evidence="3">Nucleus</location>
    </subcellularLocation>
</comment>
<dbReference type="GO" id="GO:0031144">
    <property type="term" value="P:proteasome localization"/>
    <property type="evidence" value="ECO:0007669"/>
    <property type="project" value="UniProtKB-UniRule"/>
</dbReference>
<sequence>MAHFVGQSPCLRVPSLLDGTATPLSPFNSPASLANCGAFAGLVASPLGCPADTMIRGTKRKPDEDEDDDMMSRSPSPGARTLSETGTAKQPWKERVAHARRQQNPAHRERSQPASPAAPFKHKRTRHEDDSPPNRLPLAKLLEPLNREQLVGLFGKLLERHPELEDDLAGLAPRPTLQTVTTALAAQRKALYDSFPYTKWGPATDSYSFHRVRPQLDELRDSLLQYANHFTSEQEFPTTTFAYLQQAAEIALHLPVWDTTEHNALRSELLESLSNYYQKAIRSAAVRLSEGKLYGQQTIEEWGRGLQQHVHESQGQYFSSALTAFAQCFGWLLGGPVGAAANLTFGSPRGQTSAPRLFSATS</sequence>
<keyword evidence="2 3" id="KW-0539">Nucleus</keyword>
<evidence type="ECO:0000313" key="5">
    <source>
        <dbReference type="EMBL" id="KAJ1926197.1"/>
    </source>
</evidence>
<dbReference type="PANTHER" id="PTHR28032">
    <property type="entry name" value="FI02826P"/>
    <property type="match status" value="1"/>
</dbReference>
<protein>
    <recommendedName>
        <fullName evidence="3">Tethering factor for nuclear proteasome STS1</fullName>
    </recommendedName>
</protein>
<dbReference type="InterPro" id="IPR038422">
    <property type="entry name" value="Cut8/Sts1_sf"/>
</dbReference>
<organism evidence="5 6">
    <name type="scientific">Tieghemiomyces parasiticus</name>
    <dbReference type="NCBI Taxonomy" id="78921"/>
    <lineage>
        <taxon>Eukaryota</taxon>
        <taxon>Fungi</taxon>
        <taxon>Fungi incertae sedis</taxon>
        <taxon>Zoopagomycota</taxon>
        <taxon>Kickxellomycotina</taxon>
        <taxon>Dimargaritomycetes</taxon>
        <taxon>Dimargaritales</taxon>
        <taxon>Dimargaritaceae</taxon>
        <taxon>Tieghemiomyces</taxon>
    </lineage>
</organism>
<dbReference type="OrthoDB" id="10061064at2759"/>
<dbReference type="GO" id="GO:0031965">
    <property type="term" value="C:nuclear membrane"/>
    <property type="evidence" value="ECO:0007669"/>
    <property type="project" value="TreeGrafter"/>
</dbReference>
<keyword evidence="6" id="KW-1185">Reference proteome</keyword>
<evidence type="ECO:0000256" key="1">
    <source>
        <dbReference type="ARBA" id="ARBA00006199"/>
    </source>
</evidence>
<dbReference type="GO" id="GO:0005737">
    <property type="term" value="C:cytoplasm"/>
    <property type="evidence" value="ECO:0007669"/>
    <property type="project" value="UniProtKB-SubCell"/>
</dbReference>